<proteinExistence type="inferred from homology"/>
<protein>
    <recommendedName>
        <fullName evidence="10">Ribonuclease</fullName>
        <ecNumber evidence="10">3.1.26.4</ecNumber>
    </recommendedName>
</protein>
<reference evidence="12" key="1">
    <citation type="submission" date="2021-06" db="EMBL/GenBank/DDBJ databases">
        <authorList>
            <person name="Hodson N. C."/>
            <person name="Mongue J. A."/>
            <person name="Jaron S. K."/>
        </authorList>
    </citation>
    <scope>NUCLEOTIDE SEQUENCE</scope>
</reference>
<comment type="cofactor">
    <cofactor evidence="9">
        <name>Mn(2+)</name>
        <dbReference type="ChEBI" id="CHEBI:29035"/>
    </cofactor>
    <cofactor evidence="9">
        <name>Mg(2+)</name>
        <dbReference type="ChEBI" id="CHEBI:18420"/>
    </cofactor>
    <text evidence="9">Manganese or magnesium. Binds 1 divalent metal ion per monomer in the absence of substrate. May bind a second metal ion after substrate binding.</text>
</comment>
<evidence type="ECO:0000259" key="11">
    <source>
        <dbReference type="PROSITE" id="PS51975"/>
    </source>
</evidence>
<keyword evidence="13" id="KW-1185">Reference proteome</keyword>
<comment type="catalytic activity">
    <reaction evidence="1 9 10">
        <text>Endonucleolytic cleavage to 5'-phosphomonoester.</text>
        <dbReference type="EC" id="3.1.26.4"/>
    </reaction>
</comment>
<comment type="caution">
    <text evidence="12">The sequence shown here is derived from an EMBL/GenBank/DDBJ whole genome shotgun (WGS) entry which is preliminary data.</text>
</comment>
<dbReference type="GO" id="GO:0006298">
    <property type="term" value="P:mismatch repair"/>
    <property type="evidence" value="ECO:0007669"/>
    <property type="project" value="TreeGrafter"/>
</dbReference>
<comment type="function">
    <text evidence="10">Endonuclease that specifically degrades the RNA of RNA-DNA hybrids.</text>
</comment>
<dbReference type="EC" id="3.1.26.4" evidence="10"/>
<dbReference type="PANTHER" id="PTHR10954">
    <property type="entry name" value="RIBONUCLEASE H2 SUBUNIT A"/>
    <property type="match status" value="1"/>
</dbReference>
<keyword evidence="6 9" id="KW-0255">Endonuclease</keyword>
<sequence length="298" mass="33118">MLNCWCLQMDIYKEALENFGSSNGNDLTAYSKVSEICKKKACYVGIDEAGRGPVLGPMVYGIFACVADEEAIAEKTKSGVSLNKIEENPPILLNISSKSFRRQKVSLNEVSHDAAIELIQGLLDRGVRIGKVYVDTVGPMEKYQKKLEEVFPELKFKVDKKADSKYKPVSAASVFAKVARDSALANWKFPAGIDVFVGNKGWGSGYPGDDVTKTFLRKNIDPIFGFPNIVRDSWSTASALLEKRASKVKWDDEEDEIPAAKITKFFSKSNGNDTKDAILTQPKSQFFSYRCLQQTTHL</sequence>
<dbReference type="Proteomes" id="UP000708208">
    <property type="component" value="Unassembled WGS sequence"/>
</dbReference>
<dbReference type="GO" id="GO:0004523">
    <property type="term" value="F:RNA-DNA hybrid ribonuclease activity"/>
    <property type="evidence" value="ECO:0007669"/>
    <property type="project" value="UniProtKB-UniRule"/>
</dbReference>
<feature type="domain" description="RNase H type-2" evidence="11">
    <location>
        <begin position="41"/>
        <end position="246"/>
    </location>
</feature>
<evidence type="ECO:0000313" key="13">
    <source>
        <dbReference type="Proteomes" id="UP000708208"/>
    </source>
</evidence>
<dbReference type="InterPro" id="IPR001352">
    <property type="entry name" value="RNase_HII/HIII"/>
</dbReference>
<dbReference type="EMBL" id="CAJVCH010534205">
    <property type="protein sequence ID" value="CAG7824841.1"/>
    <property type="molecule type" value="Genomic_DNA"/>
</dbReference>
<feature type="binding site" evidence="9">
    <location>
        <position position="135"/>
    </location>
    <ligand>
        <name>a divalent metal cation</name>
        <dbReference type="ChEBI" id="CHEBI:60240"/>
    </ligand>
</feature>
<keyword evidence="7 9" id="KW-0378">Hydrolase</keyword>
<dbReference type="OrthoDB" id="7462577at2759"/>
<evidence type="ECO:0000256" key="4">
    <source>
        <dbReference type="ARBA" id="ARBA00022722"/>
    </source>
</evidence>
<keyword evidence="5 9" id="KW-0479">Metal-binding</keyword>
<feature type="binding site" evidence="9">
    <location>
        <position position="48"/>
    </location>
    <ligand>
        <name>a divalent metal cation</name>
        <dbReference type="ChEBI" id="CHEBI:60240"/>
    </ligand>
</feature>
<keyword evidence="4 9" id="KW-0540">Nuclease</keyword>
<dbReference type="InterPro" id="IPR024567">
    <property type="entry name" value="RNase_HII/HIII_dom"/>
</dbReference>
<evidence type="ECO:0000256" key="3">
    <source>
        <dbReference type="ARBA" id="ARBA00007058"/>
    </source>
</evidence>
<dbReference type="CDD" id="cd07181">
    <property type="entry name" value="RNase_HII_eukaryota_like"/>
    <property type="match status" value="1"/>
</dbReference>
<evidence type="ECO:0000256" key="5">
    <source>
        <dbReference type="ARBA" id="ARBA00022723"/>
    </source>
</evidence>
<gene>
    <name evidence="12" type="ORF">AFUS01_LOCUS34977</name>
</gene>
<dbReference type="GO" id="GO:0003723">
    <property type="term" value="F:RNA binding"/>
    <property type="evidence" value="ECO:0007669"/>
    <property type="project" value="UniProtKB-UniRule"/>
</dbReference>
<dbReference type="Pfam" id="PF01351">
    <property type="entry name" value="RNase_HII"/>
    <property type="match status" value="1"/>
</dbReference>
<dbReference type="PROSITE" id="PS51975">
    <property type="entry name" value="RNASE_H_2"/>
    <property type="match status" value="1"/>
</dbReference>
<evidence type="ECO:0000256" key="9">
    <source>
        <dbReference type="PROSITE-ProRule" id="PRU01319"/>
    </source>
</evidence>
<feature type="binding site" evidence="9">
    <location>
        <position position="47"/>
    </location>
    <ligand>
        <name>a divalent metal cation</name>
        <dbReference type="ChEBI" id="CHEBI:60240"/>
    </ligand>
</feature>
<evidence type="ECO:0000256" key="6">
    <source>
        <dbReference type="ARBA" id="ARBA00022759"/>
    </source>
</evidence>
<dbReference type="GO" id="GO:0043137">
    <property type="term" value="P:DNA replication, removal of RNA primer"/>
    <property type="evidence" value="ECO:0007669"/>
    <property type="project" value="TreeGrafter"/>
</dbReference>
<dbReference type="FunFam" id="1.10.10.460:FF:000001">
    <property type="entry name" value="Ribonuclease"/>
    <property type="match status" value="1"/>
</dbReference>
<name>A0A8J2L201_9HEXA</name>
<evidence type="ECO:0000256" key="2">
    <source>
        <dbReference type="ARBA" id="ARBA00001946"/>
    </source>
</evidence>
<comment type="function">
    <text evidence="8">Catalytic subunit of RNase HII, an endonuclease that specifically degrades the RNA of RNA:DNA hybrids. Participates in DNA replication, possibly by mediating the removal of lagging-strand Okazaki fragment RNA primers during DNA replication. Mediates the excision of single ribonucleotides from DNA:RNA duplexes.</text>
</comment>
<evidence type="ECO:0000256" key="10">
    <source>
        <dbReference type="RuleBase" id="RU003515"/>
    </source>
</evidence>
<comment type="cofactor">
    <cofactor evidence="2">
        <name>Mg(2+)</name>
        <dbReference type="ChEBI" id="CHEBI:18420"/>
    </cofactor>
</comment>
<evidence type="ECO:0000256" key="8">
    <source>
        <dbReference type="ARBA" id="ARBA00024981"/>
    </source>
</evidence>
<evidence type="ECO:0000256" key="1">
    <source>
        <dbReference type="ARBA" id="ARBA00000077"/>
    </source>
</evidence>
<dbReference type="GO" id="GO:0032299">
    <property type="term" value="C:ribonuclease H2 complex"/>
    <property type="evidence" value="ECO:0007669"/>
    <property type="project" value="TreeGrafter"/>
</dbReference>
<comment type="similarity">
    <text evidence="3">Belongs to the RNase HII family. Eukaryotic subfamily.</text>
</comment>
<evidence type="ECO:0000256" key="7">
    <source>
        <dbReference type="ARBA" id="ARBA00022801"/>
    </source>
</evidence>
<dbReference type="GO" id="GO:0046872">
    <property type="term" value="F:metal ion binding"/>
    <property type="evidence" value="ECO:0007669"/>
    <property type="project" value="UniProtKB-KW"/>
</dbReference>
<evidence type="ECO:0000313" key="12">
    <source>
        <dbReference type="EMBL" id="CAG7824841.1"/>
    </source>
</evidence>
<dbReference type="PANTHER" id="PTHR10954:SF7">
    <property type="entry name" value="RIBONUCLEASE H2 SUBUNIT A"/>
    <property type="match status" value="1"/>
</dbReference>
<accession>A0A8J2L201</accession>
<organism evidence="12 13">
    <name type="scientific">Allacma fusca</name>
    <dbReference type="NCBI Taxonomy" id="39272"/>
    <lineage>
        <taxon>Eukaryota</taxon>
        <taxon>Metazoa</taxon>
        <taxon>Ecdysozoa</taxon>
        <taxon>Arthropoda</taxon>
        <taxon>Hexapoda</taxon>
        <taxon>Collembola</taxon>
        <taxon>Symphypleona</taxon>
        <taxon>Sminthuridae</taxon>
        <taxon>Allacma</taxon>
    </lineage>
</organism>
<dbReference type="AlphaFoldDB" id="A0A8J2L201"/>